<dbReference type="InterPro" id="IPR039149">
    <property type="entry name" value="ZNF800"/>
</dbReference>
<feature type="compositionally biased region" description="Low complexity" evidence="1">
    <location>
        <begin position="433"/>
        <end position="450"/>
    </location>
</feature>
<dbReference type="Proteomes" id="UP001176961">
    <property type="component" value="Unassembled WGS sequence"/>
</dbReference>
<dbReference type="AlphaFoldDB" id="A0AA36HGJ5"/>
<dbReference type="EMBL" id="CATQJL010000326">
    <property type="protein sequence ID" value="CAJ0610001.1"/>
    <property type="molecule type" value="Genomic_DNA"/>
</dbReference>
<feature type="region of interest" description="Disordered" evidence="1">
    <location>
        <begin position="417"/>
        <end position="459"/>
    </location>
</feature>
<dbReference type="InterPro" id="IPR036236">
    <property type="entry name" value="Znf_C2H2_sf"/>
</dbReference>
<dbReference type="PANTHER" id="PTHR21020:SF0">
    <property type="entry name" value="ZINC FINGER PROTEIN 800"/>
    <property type="match status" value="1"/>
</dbReference>
<comment type="caution">
    <text evidence="3">The sequence shown here is derived from an EMBL/GenBank/DDBJ whole genome shotgun (WGS) entry which is preliminary data.</text>
</comment>
<keyword evidence="4" id="KW-1185">Reference proteome</keyword>
<evidence type="ECO:0000259" key="2">
    <source>
        <dbReference type="PROSITE" id="PS00028"/>
    </source>
</evidence>
<gene>
    <name evidence="3" type="ORF">CYNAS_LOCUS21984</name>
</gene>
<sequence>MPPIAQSGVLDLQAYLDSCSEDVRTLFEKECSVMLECRACKSIFRSFVNFFSHKRGFCRVECQESNESSLPSSPKKVGLRRTNIAKHVFKKIGVTEITGDDPSASAFVHTLPSHRREVVAVVDRDGTQRICLPTMMYDDSDLPPDKVLLLRPQVNAARYRSMNLRMRLKNDVTRPVSEEEVECIERILKYFPNMVEPTACRCLCTSCADIAPFGSTSALAYHMSMKHTVREEGSNAIPCLLCPKKFITSAPFIAHVKRKHARVKLEHLAFRKKEAGEALAKKKGKRIRGKTGEQPPNICIRSRSLSPDPEETCETNDVSEENGFDGPPVLEPEDTKNQEEVASIRDSPAPEISCSDSSPSQPLHQLSPHIDDKEERSNTVCSNASGDEEKPLSACAMRKRRKRKIPARYRDDEFETYVKESDHSRSSSKLRRSSPLSSSSHTPEKSSSSTVARSDTVASDVSEVVRRLVTTVSDLLSEEQPAVPHPTTVRTKSSRLRKRPDWMDNEDFVIVDERKNRRESTTDHPVLRVYNSAETVPSHSSTKSVGSESNESGTSTPTLPKDTHNTSVKVTRQRRSPANLLDSVGNLSNRRKQNLNAINDVEDNVTILFKNGKPSKVDDLAMVPVYLSSAQKQLFFSSLKQIHPDEPDGKHICSQCNEVVPNLKEGRRHMVTHIRVMRLRCSLCGAGSFFCTDLRVHLMEGYCEKLHRAPEGVVDLDRRPCMTKEQADSLSELVDPINPGRVMYTSGQIVSAKSRIPYYPDPVIEERILGPGRVLCRSTPTRTKRT</sequence>
<dbReference type="SUPFAM" id="SSF57667">
    <property type="entry name" value="beta-beta-alpha zinc fingers"/>
    <property type="match status" value="1"/>
</dbReference>
<dbReference type="SMART" id="SM00355">
    <property type="entry name" value="ZnF_C2H2"/>
    <property type="match status" value="4"/>
</dbReference>
<feature type="compositionally biased region" description="Basic and acidic residues" evidence="1">
    <location>
        <begin position="333"/>
        <end position="343"/>
    </location>
</feature>
<feature type="compositionally biased region" description="Polar residues" evidence="1">
    <location>
        <begin position="532"/>
        <end position="558"/>
    </location>
</feature>
<evidence type="ECO:0000313" key="4">
    <source>
        <dbReference type="Proteomes" id="UP001176961"/>
    </source>
</evidence>
<reference evidence="3" key="1">
    <citation type="submission" date="2023-07" db="EMBL/GenBank/DDBJ databases">
        <authorList>
            <consortium name="CYATHOMIX"/>
        </authorList>
    </citation>
    <scope>NUCLEOTIDE SEQUENCE</scope>
    <source>
        <strain evidence="3">N/A</strain>
    </source>
</reference>
<feature type="compositionally biased region" description="Acidic residues" evidence="1">
    <location>
        <begin position="308"/>
        <end position="323"/>
    </location>
</feature>
<evidence type="ECO:0000256" key="1">
    <source>
        <dbReference type="SAM" id="MobiDB-lite"/>
    </source>
</evidence>
<name>A0AA36HGJ5_CYLNA</name>
<feature type="compositionally biased region" description="Basic and acidic residues" evidence="1">
    <location>
        <begin position="516"/>
        <end position="526"/>
    </location>
</feature>
<feature type="region of interest" description="Disordered" evidence="1">
    <location>
        <begin position="478"/>
        <end position="497"/>
    </location>
</feature>
<dbReference type="PROSITE" id="PS00028">
    <property type="entry name" value="ZINC_FINGER_C2H2_1"/>
    <property type="match status" value="1"/>
</dbReference>
<evidence type="ECO:0000313" key="3">
    <source>
        <dbReference type="EMBL" id="CAJ0610001.1"/>
    </source>
</evidence>
<feature type="region of interest" description="Disordered" evidence="1">
    <location>
        <begin position="277"/>
        <end position="403"/>
    </location>
</feature>
<proteinExistence type="predicted"/>
<feature type="domain" description="C2H2-type" evidence="2">
    <location>
        <begin position="239"/>
        <end position="260"/>
    </location>
</feature>
<feature type="region of interest" description="Disordered" evidence="1">
    <location>
        <begin position="516"/>
        <end position="584"/>
    </location>
</feature>
<dbReference type="PANTHER" id="PTHR21020">
    <property type="entry name" value="ZINC FINGER PROTEIN 800"/>
    <property type="match status" value="1"/>
</dbReference>
<organism evidence="3 4">
    <name type="scientific">Cylicocyclus nassatus</name>
    <name type="common">Nematode worm</name>
    <dbReference type="NCBI Taxonomy" id="53992"/>
    <lineage>
        <taxon>Eukaryota</taxon>
        <taxon>Metazoa</taxon>
        <taxon>Ecdysozoa</taxon>
        <taxon>Nematoda</taxon>
        <taxon>Chromadorea</taxon>
        <taxon>Rhabditida</taxon>
        <taxon>Rhabditina</taxon>
        <taxon>Rhabditomorpha</taxon>
        <taxon>Strongyloidea</taxon>
        <taxon>Strongylidae</taxon>
        <taxon>Cylicocyclus</taxon>
    </lineage>
</organism>
<accession>A0AA36HGJ5</accession>
<dbReference type="InterPro" id="IPR013087">
    <property type="entry name" value="Znf_C2H2_type"/>
</dbReference>
<feature type="compositionally biased region" description="Low complexity" evidence="1">
    <location>
        <begin position="357"/>
        <end position="368"/>
    </location>
</feature>
<protein>
    <recommendedName>
        <fullName evidence="2">C2H2-type domain-containing protein</fullName>
    </recommendedName>
</protein>